<accession>A0ABS1DW50</accession>
<evidence type="ECO:0000256" key="1">
    <source>
        <dbReference type="SAM" id="MobiDB-lite"/>
    </source>
</evidence>
<keyword evidence="2" id="KW-1133">Transmembrane helix</keyword>
<name>A0ABS1DW50_RUBGE</name>
<dbReference type="Proteomes" id="UP001041814">
    <property type="component" value="Unassembled WGS sequence"/>
</dbReference>
<organism evidence="3 4">
    <name type="scientific">Rubrivivax gelatinosus</name>
    <name type="common">Rhodocyclus gelatinosus</name>
    <name type="synonym">Rhodopseudomonas gelatinosa</name>
    <dbReference type="NCBI Taxonomy" id="28068"/>
    <lineage>
        <taxon>Bacteria</taxon>
        <taxon>Pseudomonadati</taxon>
        <taxon>Pseudomonadota</taxon>
        <taxon>Betaproteobacteria</taxon>
        <taxon>Burkholderiales</taxon>
        <taxon>Sphaerotilaceae</taxon>
        <taxon>Rubrivivax</taxon>
    </lineage>
</organism>
<evidence type="ECO:0000313" key="3">
    <source>
        <dbReference type="EMBL" id="MBK1713723.1"/>
    </source>
</evidence>
<keyword evidence="4" id="KW-1185">Reference proteome</keyword>
<dbReference type="Gene3D" id="3.30.1150.10">
    <property type="match status" value="1"/>
</dbReference>
<feature type="transmembrane region" description="Helical" evidence="2">
    <location>
        <begin position="14"/>
        <end position="34"/>
    </location>
</feature>
<evidence type="ECO:0000313" key="4">
    <source>
        <dbReference type="Proteomes" id="UP001041814"/>
    </source>
</evidence>
<dbReference type="EMBL" id="NRRU01000045">
    <property type="protein sequence ID" value="MBK1713723.1"/>
    <property type="molecule type" value="Genomic_DNA"/>
</dbReference>
<dbReference type="InterPro" id="IPR014161">
    <property type="entry name" value="Tol-Pal_TolA"/>
</dbReference>
<dbReference type="Pfam" id="PF13103">
    <property type="entry name" value="TonB_2"/>
    <property type="match status" value="1"/>
</dbReference>
<evidence type="ECO:0000256" key="2">
    <source>
        <dbReference type="SAM" id="Phobius"/>
    </source>
</evidence>
<protein>
    <submittedName>
        <fullName evidence="3">Protein TolA</fullName>
    </submittedName>
</protein>
<feature type="compositionally biased region" description="Pro residues" evidence="1">
    <location>
        <begin position="58"/>
        <end position="70"/>
    </location>
</feature>
<feature type="compositionally biased region" description="Basic and acidic residues" evidence="1">
    <location>
        <begin position="177"/>
        <end position="190"/>
    </location>
</feature>
<reference evidence="3" key="2">
    <citation type="journal article" date="2020" name="Microorganisms">
        <title>Osmotic Adaptation and Compatible Solute Biosynthesis of Phototrophic Bacteria as Revealed from Genome Analyses.</title>
        <authorList>
            <person name="Imhoff J.F."/>
            <person name="Rahn T."/>
            <person name="Kunzel S."/>
            <person name="Keller A."/>
            <person name="Neulinger S.C."/>
        </authorList>
    </citation>
    <scope>NUCLEOTIDE SEQUENCE</scope>
    <source>
        <strain evidence="3">IM 151</strain>
    </source>
</reference>
<feature type="compositionally biased region" description="Pro residues" evidence="1">
    <location>
        <begin position="80"/>
        <end position="91"/>
    </location>
</feature>
<sequence length="304" mass="32738">MAQDALQPRPPDSLLPAGLLALLVHVALIIALTVSVDWHSSEPETISAELWAAVPTVAAPPPAPEPPPPEPEPEPKPEPKPATPPPAPPKAAPDRDAEIAVERAERRKKEEEREKRELAEKQAAEQKKARDKAEADKKAKAEAEKKEKEKEKADAERQEREAQKKADQQKQAQQKAEAQRLAKLREDQLKRMQNSLGGSGTGAATSTGTAARDAGPSASYGGKLRALIRQNIVFADSVAGNPVAEIEVRAGPTGTIIARRLLKSSGVPAWDEAVLRAIDRIGTLPRDVDGRVPSNIVITSRPKD</sequence>
<keyword evidence="2" id="KW-0472">Membrane</keyword>
<proteinExistence type="predicted"/>
<dbReference type="NCBIfam" id="TIGR02794">
    <property type="entry name" value="tolA_full"/>
    <property type="match status" value="1"/>
</dbReference>
<feature type="compositionally biased region" description="Low complexity" evidence="1">
    <location>
        <begin position="202"/>
        <end position="211"/>
    </location>
</feature>
<dbReference type="RefSeq" id="WP_200228989.1">
    <property type="nucleotide sequence ID" value="NZ_NRRT01000027.1"/>
</dbReference>
<feature type="compositionally biased region" description="Basic and acidic residues" evidence="1">
    <location>
        <begin position="92"/>
        <end position="168"/>
    </location>
</feature>
<dbReference type="SUPFAM" id="SSF74653">
    <property type="entry name" value="TolA/TonB C-terminal domain"/>
    <property type="match status" value="1"/>
</dbReference>
<reference evidence="3" key="1">
    <citation type="submission" date="2017-08" db="EMBL/GenBank/DDBJ databases">
        <authorList>
            <person name="Imhoff J.F."/>
            <person name="Rahn T."/>
            <person name="Kuenzel S."/>
            <person name="Neulinger S.C."/>
        </authorList>
    </citation>
    <scope>NUCLEOTIDE SEQUENCE</scope>
    <source>
        <strain evidence="3">IM 151</strain>
    </source>
</reference>
<keyword evidence="2" id="KW-0812">Transmembrane</keyword>
<feature type="region of interest" description="Disordered" evidence="1">
    <location>
        <begin position="57"/>
        <end position="219"/>
    </location>
</feature>
<comment type="caution">
    <text evidence="3">The sequence shown here is derived from an EMBL/GenBank/DDBJ whole genome shotgun (WGS) entry which is preliminary data.</text>
</comment>
<gene>
    <name evidence="3" type="primary">tolA</name>
    <name evidence="3" type="ORF">CKO43_13135</name>
</gene>